<evidence type="ECO:0000313" key="5">
    <source>
        <dbReference type="EMBL" id="HIR54572.1"/>
    </source>
</evidence>
<dbReference type="EMBL" id="DVHH01000078">
    <property type="protein sequence ID" value="HIR54572.1"/>
    <property type="molecule type" value="Genomic_DNA"/>
</dbReference>
<dbReference type="Proteomes" id="UP000824238">
    <property type="component" value="Unassembled WGS sequence"/>
</dbReference>
<evidence type="ECO:0000256" key="2">
    <source>
        <dbReference type="ARBA" id="ARBA00023315"/>
    </source>
</evidence>
<dbReference type="InterPro" id="IPR051531">
    <property type="entry name" value="N-acetyltransferase"/>
</dbReference>
<name>A0A9D1DKQ9_9FIRM</name>
<dbReference type="SUPFAM" id="SSF55729">
    <property type="entry name" value="Acyl-CoA N-acyltransferases (Nat)"/>
    <property type="match status" value="1"/>
</dbReference>
<dbReference type="GO" id="GO:0016747">
    <property type="term" value="F:acyltransferase activity, transferring groups other than amino-acyl groups"/>
    <property type="evidence" value="ECO:0007669"/>
    <property type="project" value="InterPro"/>
</dbReference>
<gene>
    <name evidence="5" type="ORF">IAD36_03080</name>
</gene>
<accession>A0A9D1DKQ9</accession>
<evidence type="ECO:0000256" key="1">
    <source>
        <dbReference type="ARBA" id="ARBA00022679"/>
    </source>
</evidence>
<keyword evidence="2" id="KW-0012">Acyltransferase</keyword>
<dbReference type="Gene3D" id="3.40.630.30">
    <property type="match status" value="1"/>
</dbReference>
<proteinExistence type="inferred from homology"/>
<keyword evidence="1" id="KW-0808">Transferase</keyword>
<organism evidence="5 6">
    <name type="scientific">Candidatus Scatomorpha intestinigallinarum</name>
    <dbReference type="NCBI Taxonomy" id="2840923"/>
    <lineage>
        <taxon>Bacteria</taxon>
        <taxon>Bacillati</taxon>
        <taxon>Bacillota</taxon>
        <taxon>Clostridia</taxon>
        <taxon>Eubacteriales</taxon>
        <taxon>Candidatus Scatomorpha</taxon>
    </lineage>
</organism>
<dbReference type="AlphaFoldDB" id="A0A9D1DKQ9"/>
<sequence>MQLSIRPWTEADAPVIAEALNDAGVTDNLRDGLPTPYTEADARDYIAFAQTAGEGAYAFAIAEDGVAVGSIQLTRQQNIHRRTAELGYYVVRRRWGAGICTEAVRQICRFAFENTDVLRIFAEPFAENAASCRVLEKAGFQLEGVLRRNAVKNGQVRDMRLYSLVREDLE</sequence>
<dbReference type="PANTHER" id="PTHR43792:SF8">
    <property type="entry name" value="[RIBOSOMAL PROTEIN US5]-ALANINE N-ACETYLTRANSFERASE"/>
    <property type="match status" value="1"/>
</dbReference>
<dbReference type="PROSITE" id="PS51186">
    <property type="entry name" value="GNAT"/>
    <property type="match status" value="1"/>
</dbReference>
<reference evidence="5" key="2">
    <citation type="journal article" date="2021" name="PeerJ">
        <title>Extensive microbial diversity within the chicken gut microbiome revealed by metagenomics and culture.</title>
        <authorList>
            <person name="Gilroy R."/>
            <person name="Ravi A."/>
            <person name="Getino M."/>
            <person name="Pursley I."/>
            <person name="Horton D.L."/>
            <person name="Alikhan N.F."/>
            <person name="Baker D."/>
            <person name="Gharbi K."/>
            <person name="Hall N."/>
            <person name="Watson M."/>
            <person name="Adriaenssens E.M."/>
            <person name="Foster-Nyarko E."/>
            <person name="Jarju S."/>
            <person name="Secka A."/>
            <person name="Antonio M."/>
            <person name="Oren A."/>
            <person name="Chaudhuri R.R."/>
            <person name="La Ragione R."/>
            <person name="Hildebrand F."/>
            <person name="Pallen M.J."/>
        </authorList>
    </citation>
    <scope>NUCLEOTIDE SEQUENCE</scope>
    <source>
        <strain evidence="5">ChiGjej3B3-7149</strain>
    </source>
</reference>
<comment type="caution">
    <text evidence="5">The sequence shown here is derived from an EMBL/GenBank/DDBJ whole genome shotgun (WGS) entry which is preliminary data.</text>
</comment>
<dbReference type="InterPro" id="IPR000182">
    <property type="entry name" value="GNAT_dom"/>
</dbReference>
<dbReference type="Pfam" id="PF13302">
    <property type="entry name" value="Acetyltransf_3"/>
    <property type="match status" value="1"/>
</dbReference>
<feature type="domain" description="N-acetyltransferase" evidence="4">
    <location>
        <begin position="3"/>
        <end position="162"/>
    </location>
</feature>
<reference evidence="5" key="1">
    <citation type="submission" date="2020-10" db="EMBL/GenBank/DDBJ databases">
        <authorList>
            <person name="Gilroy R."/>
        </authorList>
    </citation>
    <scope>NUCLEOTIDE SEQUENCE</scope>
    <source>
        <strain evidence="5">ChiGjej3B3-7149</strain>
    </source>
</reference>
<dbReference type="InterPro" id="IPR016181">
    <property type="entry name" value="Acyl_CoA_acyltransferase"/>
</dbReference>
<evidence type="ECO:0000256" key="3">
    <source>
        <dbReference type="ARBA" id="ARBA00038502"/>
    </source>
</evidence>
<evidence type="ECO:0000313" key="6">
    <source>
        <dbReference type="Proteomes" id="UP000824238"/>
    </source>
</evidence>
<protein>
    <submittedName>
        <fullName evidence="5">GNAT family N-acetyltransferase</fullName>
    </submittedName>
</protein>
<evidence type="ECO:0000259" key="4">
    <source>
        <dbReference type="PROSITE" id="PS51186"/>
    </source>
</evidence>
<dbReference type="PANTHER" id="PTHR43792">
    <property type="entry name" value="GNAT FAMILY, PUTATIVE (AFU_ORTHOLOGUE AFUA_3G00765)-RELATED-RELATED"/>
    <property type="match status" value="1"/>
</dbReference>
<comment type="similarity">
    <text evidence="3">Belongs to the acetyltransferase family. RimJ subfamily.</text>
</comment>